<dbReference type="GO" id="GO:0051287">
    <property type="term" value="F:NAD binding"/>
    <property type="evidence" value="ECO:0007669"/>
    <property type="project" value="InterPro"/>
</dbReference>
<keyword evidence="7 13" id="KW-0594">Phospholipid biosynthesis</keyword>
<protein>
    <recommendedName>
        <fullName evidence="11 13">Glycerol-3-phosphate dehydrogenase [NAD(P)+]</fullName>
        <ecNumber evidence="10 13">1.1.1.94</ecNumber>
    </recommendedName>
    <alternativeName>
        <fullName evidence="13">NAD(P)(+)-dependent glycerol-3-phosphate dehydrogenase</fullName>
    </alternativeName>
    <alternativeName>
        <fullName evidence="12 13">NAD(P)H-dependent dihydroxyacetone-phosphate reductase</fullName>
    </alternativeName>
</protein>
<sequence length="352" mass="37604">MPEQTVSVLGGGSFGTVLANIIAGNGFRVNFWMRNSELVEQVNALHENPQYLPGYSLDHKVHATDDILRAVSGSRTVFVAVPSAYFRTVVRKLKPAVSEDTILVSTTKGIEAGSFLLMSQILQQELPQSPTGVLSGPNLAGEIATRSLTGTVIASSSESVRERVREVLRSDYFRVYTNDDMFGVELGGSLKNIYAIIAGLASAMGMGQNTNSMLITRSLTEMARFGRELGADPMTFLGLAGVGDLIVTCSSSLSRNFRVGFALGQGKSLQEAVAELGQVAEGVNTLKQVKEKADQLGIYMPLASGLYKIVYEGYAVDQVISALMHGEGALDVEYEASRSKQLTGASACPTNS</sequence>
<dbReference type="HAMAP" id="MF_00394">
    <property type="entry name" value="NAD_Glyc3P_dehydrog"/>
    <property type="match status" value="1"/>
</dbReference>
<feature type="active site" description="Proton acceptor" evidence="13 14">
    <location>
        <position position="191"/>
    </location>
</feature>
<comment type="catalytic activity">
    <reaction evidence="9">
        <text>sn-glycerol 3-phosphate + NADP(+) = dihydroxyacetone phosphate + NADPH + H(+)</text>
        <dbReference type="Rhea" id="RHEA:11096"/>
        <dbReference type="ChEBI" id="CHEBI:15378"/>
        <dbReference type="ChEBI" id="CHEBI:57597"/>
        <dbReference type="ChEBI" id="CHEBI:57642"/>
        <dbReference type="ChEBI" id="CHEBI:57783"/>
        <dbReference type="ChEBI" id="CHEBI:58349"/>
        <dbReference type="EC" id="1.1.1.94"/>
    </reaction>
    <physiologicalReaction direction="right-to-left" evidence="9">
        <dbReference type="Rhea" id="RHEA:11098"/>
    </physiologicalReaction>
</comment>
<evidence type="ECO:0000256" key="10">
    <source>
        <dbReference type="ARBA" id="ARBA00066687"/>
    </source>
</evidence>
<evidence type="ECO:0000259" key="18">
    <source>
        <dbReference type="Pfam" id="PF01210"/>
    </source>
</evidence>
<feature type="binding site" evidence="13">
    <location>
        <position position="255"/>
    </location>
    <ligand>
        <name>sn-glycerol 3-phosphate</name>
        <dbReference type="ChEBI" id="CHEBI:57597"/>
    </ligand>
</feature>
<name>A0A0S2KEH4_9GAMM</name>
<organism evidence="20 21">
    <name type="scientific">Pseudohongiella spirulinae</name>
    <dbReference type="NCBI Taxonomy" id="1249552"/>
    <lineage>
        <taxon>Bacteria</taxon>
        <taxon>Pseudomonadati</taxon>
        <taxon>Pseudomonadota</taxon>
        <taxon>Gammaproteobacteria</taxon>
        <taxon>Pseudomonadales</taxon>
        <taxon>Pseudohongiellaceae</taxon>
        <taxon>Pseudohongiella</taxon>
    </lineage>
</organism>
<evidence type="ECO:0000256" key="15">
    <source>
        <dbReference type="PIRSR" id="PIRSR000114-2"/>
    </source>
</evidence>
<keyword evidence="5 13" id="KW-0520">NAD</keyword>
<evidence type="ECO:0000256" key="14">
    <source>
        <dbReference type="PIRSR" id="PIRSR000114-1"/>
    </source>
</evidence>
<dbReference type="Proteomes" id="UP000065641">
    <property type="component" value="Chromosome"/>
</dbReference>
<feature type="binding site" evidence="13">
    <location>
        <position position="244"/>
    </location>
    <ligand>
        <name>sn-glycerol 3-phosphate</name>
        <dbReference type="ChEBI" id="CHEBI:57597"/>
    </ligand>
</feature>
<dbReference type="Gene3D" id="3.40.50.720">
    <property type="entry name" value="NAD(P)-binding Rossmann-like Domain"/>
    <property type="match status" value="1"/>
</dbReference>
<keyword evidence="3 13" id="KW-0521">NADP</keyword>
<feature type="binding site" evidence="13">
    <location>
        <position position="34"/>
    </location>
    <ligand>
        <name>NADPH</name>
        <dbReference type="ChEBI" id="CHEBI:57783"/>
    </ligand>
</feature>
<feature type="binding site" evidence="13">
    <location>
        <position position="279"/>
    </location>
    <ligand>
        <name>NADPH</name>
        <dbReference type="ChEBI" id="CHEBI:57783"/>
    </ligand>
</feature>
<dbReference type="PATRIC" id="fig|1249552.3.peg.1869"/>
<dbReference type="GO" id="GO:0046474">
    <property type="term" value="P:glycerophospholipid biosynthetic process"/>
    <property type="evidence" value="ECO:0007669"/>
    <property type="project" value="TreeGrafter"/>
</dbReference>
<dbReference type="STRING" id="1249552.PS2015_1862"/>
<dbReference type="RefSeq" id="WP_058021947.1">
    <property type="nucleotide sequence ID" value="NZ_CP013189.1"/>
</dbReference>
<dbReference type="GO" id="GO:0046168">
    <property type="term" value="P:glycerol-3-phosphate catabolic process"/>
    <property type="evidence" value="ECO:0007669"/>
    <property type="project" value="InterPro"/>
</dbReference>
<evidence type="ECO:0000256" key="4">
    <source>
        <dbReference type="ARBA" id="ARBA00023002"/>
    </source>
</evidence>
<accession>A0A0S2KEH4</accession>
<dbReference type="InterPro" id="IPR011128">
    <property type="entry name" value="G3P_DH_NAD-dep_N"/>
</dbReference>
<evidence type="ECO:0000256" key="12">
    <source>
        <dbReference type="ARBA" id="ARBA00080511"/>
    </source>
</evidence>
<evidence type="ECO:0000256" key="16">
    <source>
        <dbReference type="PIRSR" id="PIRSR000114-3"/>
    </source>
</evidence>
<keyword evidence="6 13" id="KW-0443">Lipid metabolism</keyword>
<dbReference type="NCBIfam" id="NF000940">
    <property type="entry name" value="PRK00094.1-2"/>
    <property type="match status" value="1"/>
</dbReference>
<feature type="binding site" evidence="13">
    <location>
        <position position="51"/>
    </location>
    <ligand>
        <name>NADPH</name>
        <dbReference type="ChEBI" id="CHEBI:57783"/>
    </ligand>
</feature>
<dbReference type="PANTHER" id="PTHR11728:SF1">
    <property type="entry name" value="GLYCEROL-3-PHOSPHATE DEHYDROGENASE [NAD(+)] 2, CHLOROPLASTIC"/>
    <property type="match status" value="1"/>
</dbReference>
<evidence type="ECO:0000256" key="1">
    <source>
        <dbReference type="ARBA" id="ARBA00011009"/>
    </source>
</evidence>
<evidence type="ECO:0000256" key="8">
    <source>
        <dbReference type="ARBA" id="ARBA00023264"/>
    </source>
</evidence>
<dbReference type="PANTHER" id="PTHR11728">
    <property type="entry name" value="GLYCEROL-3-PHOSPHATE DEHYDROGENASE"/>
    <property type="match status" value="1"/>
</dbReference>
<feature type="binding site" evidence="13">
    <location>
        <position position="136"/>
    </location>
    <ligand>
        <name>sn-glycerol 3-phosphate</name>
        <dbReference type="ChEBI" id="CHEBI:57597"/>
    </ligand>
</feature>
<feature type="binding site" evidence="13">
    <location>
        <position position="14"/>
    </location>
    <ligand>
        <name>NADPH</name>
        <dbReference type="ChEBI" id="CHEBI:57783"/>
    </ligand>
</feature>
<reference evidence="20 21" key="1">
    <citation type="submission" date="2015-11" db="EMBL/GenBank/DDBJ databases">
        <authorList>
            <person name="Zhang Y."/>
            <person name="Guo Z."/>
        </authorList>
    </citation>
    <scope>NUCLEOTIDE SEQUENCE [LARGE SCALE GENOMIC DNA]</scope>
    <source>
        <strain evidence="20 21">KCTC 32221</strain>
    </source>
</reference>
<dbReference type="Pfam" id="PF07479">
    <property type="entry name" value="NAD_Gly3P_dh_C"/>
    <property type="match status" value="1"/>
</dbReference>
<feature type="domain" description="Glycerol-3-phosphate dehydrogenase NAD-dependent N-terminal" evidence="18">
    <location>
        <begin position="6"/>
        <end position="159"/>
    </location>
</feature>
<dbReference type="PRINTS" id="PR00077">
    <property type="entry name" value="GPDHDRGNASE"/>
</dbReference>
<dbReference type="PROSITE" id="PS00957">
    <property type="entry name" value="NAD_G3PDH"/>
    <property type="match status" value="1"/>
</dbReference>
<dbReference type="GO" id="GO:0046167">
    <property type="term" value="P:glycerol-3-phosphate biosynthetic process"/>
    <property type="evidence" value="ECO:0007669"/>
    <property type="project" value="UniProtKB-UniRule"/>
</dbReference>
<feature type="binding site" evidence="16">
    <location>
        <position position="255"/>
    </location>
    <ligand>
        <name>NAD(+)</name>
        <dbReference type="ChEBI" id="CHEBI:57540"/>
    </ligand>
</feature>
<dbReference type="PIRSF" id="PIRSF000114">
    <property type="entry name" value="Glycerol-3-P_dh"/>
    <property type="match status" value="1"/>
</dbReference>
<dbReference type="FunFam" id="3.40.50.720:FF:000019">
    <property type="entry name" value="Glycerol-3-phosphate dehydrogenase [NAD(P)+]"/>
    <property type="match status" value="1"/>
</dbReference>
<proteinExistence type="inferred from homology"/>
<comment type="subcellular location">
    <subcellularLocation>
        <location evidence="13">Cytoplasm</location>
    </subcellularLocation>
</comment>
<feature type="binding site" evidence="13">
    <location>
        <position position="254"/>
    </location>
    <ligand>
        <name>sn-glycerol 3-phosphate</name>
        <dbReference type="ChEBI" id="CHEBI:57597"/>
    </ligand>
</feature>
<evidence type="ECO:0000256" key="6">
    <source>
        <dbReference type="ARBA" id="ARBA00023098"/>
    </source>
</evidence>
<dbReference type="SUPFAM" id="SSF48179">
    <property type="entry name" value="6-phosphogluconate dehydrogenase C-terminal domain-like"/>
    <property type="match status" value="1"/>
</dbReference>
<evidence type="ECO:0000256" key="2">
    <source>
        <dbReference type="ARBA" id="ARBA00022516"/>
    </source>
</evidence>
<dbReference type="GO" id="GO:0141153">
    <property type="term" value="F:glycerol-3-phosphate dehydrogenase (NADP+) activity"/>
    <property type="evidence" value="ECO:0007669"/>
    <property type="project" value="RHEA"/>
</dbReference>
<feature type="binding site" evidence="13">
    <location>
        <position position="108"/>
    </location>
    <ligand>
        <name>NADPH</name>
        <dbReference type="ChEBI" id="CHEBI:57783"/>
    </ligand>
</feature>
<evidence type="ECO:0000256" key="7">
    <source>
        <dbReference type="ARBA" id="ARBA00023209"/>
    </source>
</evidence>
<feature type="binding site" evidence="13">
    <location>
        <position position="108"/>
    </location>
    <ligand>
        <name>sn-glycerol 3-phosphate</name>
        <dbReference type="ChEBI" id="CHEBI:57597"/>
    </ligand>
</feature>
<feature type="binding site" evidence="16">
    <location>
        <position position="140"/>
    </location>
    <ligand>
        <name>NAD(+)</name>
        <dbReference type="ChEBI" id="CHEBI:57540"/>
    </ligand>
</feature>
<comment type="function">
    <text evidence="13">Catalyzes the reduction of the glycolytic intermediate dihydroxyacetone phosphate (DHAP) to sn-glycerol 3-phosphate (G3P), the key precursor for phospholipid synthesis.</text>
</comment>
<dbReference type="GO" id="GO:0005829">
    <property type="term" value="C:cytosol"/>
    <property type="evidence" value="ECO:0007669"/>
    <property type="project" value="TreeGrafter"/>
</dbReference>
<keyword evidence="13" id="KW-0963">Cytoplasm</keyword>
<keyword evidence="8 13" id="KW-1208">Phospholipid metabolism</keyword>
<feature type="binding site" evidence="13">
    <location>
        <position position="191"/>
    </location>
    <ligand>
        <name>sn-glycerol 3-phosphate</name>
        <dbReference type="ChEBI" id="CHEBI:57597"/>
    </ligand>
</feature>
<dbReference type="SUPFAM" id="SSF51735">
    <property type="entry name" value="NAD(P)-binding Rossmann-fold domains"/>
    <property type="match status" value="1"/>
</dbReference>
<feature type="binding site" evidence="16">
    <location>
        <begin position="10"/>
        <end position="15"/>
    </location>
    <ligand>
        <name>NAD(+)</name>
        <dbReference type="ChEBI" id="CHEBI:57540"/>
    </ligand>
</feature>
<dbReference type="GO" id="GO:0141152">
    <property type="term" value="F:glycerol-3-phosphate dehydrogenase (NAD+) activity"/>
    <property type="evidence" value="ECO:0007669"/>
    <property type="project" value="RHEA"/>
</dbReference>
<dbReference type="EMBL" id="CP013189">
    <property type="protein sequence ID" value="ALO46510.1"/>
    <property type="molecule type" value="Genomic_DNA"/>
</dbReference>
<dbReference type="UniPathway" id="UPA00940"/>
<dbReference type="GO" id="GO:0005975">
    <property type="term" value="P:carbohydrate metabolic process"/>
    <property type="evidence" value="ECO:0007669"/>
    <property type="project" value="InterPro"/>
</dbReference>
<keyword evidence="4 13" id="KW-0560">Oxidoreductase</keyword>
<feature type="binding site" evidence="13">
    <location>
        <position position="256"/>
    </location>
    <ligand>
        <name>sn-glycerol 3-phosphate</name>
        <dbReference type="ChEBI" id="CHEBI:57597"/>
    </ligand>
</feature>
<comment type="catalytic activity">
    <reaction evidence="13">
        <text>sn-glycerol 3-phosphate + NAD(+) = dihydroxyacetone phosphate + NADH + H(+)</text>
        <dbReference type="Rhea" id="RHEA:11092"/>
        <dbReference type="ChEBI" id="CHEBI:15378"/>
        <dbReference type="ChEBI" id="CHEBI:57540"/>
        <dbReference type="ChEBI" id="CHEBI:57597"/>
        <dbReference type="ChEBI" id="CHEBI:57642"/>
        <dbReference type="ChEBI" id="CHEBI:57945"/>
        <dbReference type="EC" id="1.1.1.94"/>
    </reaction>
</comment>
<evidence type="ECO:0000313" key="20">
    <source>
        <dbReference type="EMBL" id="ALO46510.1"/>
    </source>
</evidence>
<evidence type="ECO:0000259" key="19">
    <source>
        <dbReference type="Pfam" id="PF07479"/>
    </source>
</evidence>
<feature type="binding site" evidence="13">
    <location>
        <position position="281"/>
    </location>
    <ligand>
        <name>NADPH</name>
        <dbReference type="ChEBI" id="CHEBI:57783"/>
    </ligand>
</feature>
<evidence type="ECO:0000256" key="5">
    <source>
        <dbReference type="ARBA" id="ARBA00023027"/>
    </source>
</evidence>
<evidence type="ECO:0000256" key="13">
    <source>
        <dbReference type="HAMAP-Rule" id="MF_00394"/>
    </source>
</evidence>
<evidence type="ECO:0000313" key="21">
    <source>
        <dbReference type="Proteomes" id="UP000065641"/>
    </source>
</evidence>
<feature type="domain" description="Glycerol-3-phosphate dehydrogenase NAD-dependent C-terminal" evidence="19">
    <location>
        <begin position="180"/>
        <end position="320"/>
    </location>
</feature>
<feature type="binding site" evidence="13">
    <location>
        <position position="255"/>
    </location>
    <ligand>
        <name>NADPH</name>
        <dbReference type="ChEBI" id="CHEBI:57783"/>
    </ligand>
</feature>
<evidence type="ECO:0000256" key="11">
    <source>
        <dbReference type="ARBA" id="ARBA00069372"/>
    </source>
</evidence>
<keyword evidence="21" id="KW-1185">Reference proteome</keyword>
<comment type="caution">
    <text evidence="13">Lacks conserved residue(s) required for the propagation of feature annotation.</text>
</comment>
<keyword evidence="2 13" id="KW-0444">Lipid biosynthesis</keyword>
<feature type="binding site" evidence="13">
    <location>
        <position position="140"/>
    </location>
    <ligand>
        <name>NADPH</name>
        <dbReference type="ChEBI" id="CHEBI:57783"/>
    </ligand>
</feature>
<feature type="binding site" evidence="15">
    <location>
        <position position="108"/>
    </location>
    <ligand>
        <name>substrate</name>
    </ligand>
</feature>
<dbReference type="InterPro" id="IPR008927">
    <property type="entry name" value="6-PGluconate_DH-like_C_sf"/>
</dbReference>
<dbReference type="NCBIfam" id="NF000946">
    <property type="entry name" value="PRK00094.2-4"/>
    <property type="match status" value="1"/>
</dbReference>
<evidence type="ECO:0000256" key="3">
    <source>
        <dbReference type="ARBA" id="ARBA00022857"/>
    </source>
</evidence>
<dbReference type="InterPro" id="IPR006109">
    <property type="entry name" value="G3P_DH_NAD-dep_C"/>
</dbReference>
<dbReference type="OrthoDB" id="9812273at2"/>
<dbReference type="NCBIfam" id="NF000942">
    <property type="entry name" value="PRK00094.1-4"/>
    <property type="match status" value="1"/>
</dbReference>
<gene>
    <name evidence="13" type="primary">gpsA</name>
    <name evidence="20" type="ORF">PS2015_1862</name>
</gene>
<dbReference type="InterPro" id="IPR006168">
    <property type="entry name" value="G3P_DH_NAD-dep"/>
</dbReference>
<evidence type="ECO:0000256" key="9">
    <source>
        <dbReference type="ARBA" id="ARBA00052716"/>
    </source>
</evidence>
<comment type="similarity">
    <text evidence="1 13 17">Belongs to the NAD-dependent glycerol-3-phosphate dehydrogenase family.</text>
</comment>
<feature type="binding site" evidence="13">
    <location>
        <position position="13"/>
    </location>
    <ligand>
        <name>NADPH</name>
        <dbReference type="ChEBI" id="CHEBI:57783"/>
    </ligand>
</feature>
<dbReference type="InterPro" id="IPR013328">
    <property type="entry name" value="6PGD_dom2"/>
</dbReference>
<dbReference type="KEGG" id="pspi:PS2015_1862"/>
<feature type="binding site" evidence="15">
    <location>
        <begin position="255"/>
        <end position="256"/>
    </location>
    <ligand>
        <name>substrate</name>
    </ligand>
</feature>
<dbReference type="Gene3D" id="1.10.1040.10">
    <property type="entry name" value="N-(1-d-carboxylethyl)-l-norvaline Dehydrogenase, domain 2"/>
    <property type="match status" value="1"/>
</dbReference>
<dbReference type="AlphaFoldDB" id="A0A0S2KEH4"/>
<dbReference type="InterPro" id="IPR036291">
    <property type="entry name" value="NAD(P)-bd_dom_sf"/>
</dbReference>
<evidence type="ECO:0000256" key="17">
    <source>
        <dbReference type="RuleBase" id="RU000437"/>
    </source>
</evidence>
<comment type="pathway">
    <text evidence="13">Membrane lipid metabolism; glycerophospholipid metabolism.</text>
</comment>
<dbReference type="FunFam" id="1.10.1040.10:FF:000001">
    <property type="entry name" value="Glycerol-3-phosphate dehydrogenase [NAD(P)+]"/>
    <property type="match status" value="1"/>
</dbReference>
<dbReference type="EC" id="1.1.1.94" evidence="10 13"/>
<dbReference type="Pfam" id="PF01210">
    <property type="entry name" value="NAD_Gly3P_dh_N"/>
    <property type="match status" value="1"/>
</dbReference>
<keyword evidence="13" id="KW-0547">Nucleotide-binding</keyword>